<dbReference type="Gene3D" id="3.40.50.150">
    <property type="entry name" value="Vaccinia Virus protein VP39"/>
    <property type="match status" value="1"/>
</dbReference>
<dbReference type="RefSeq" id="WP_095606648.1">
    <property type="nucleotide sequence ID" value="NZ_NSKE01000006.1"/>
</dbReference>
<evidence type="ECO:0000313" key="2">
    <source>
        <dbReference type="EMBL" id="PAU93972.1"/>
    </source>
</evidence>
<comment type="caution">
    <text evidence="2">The sequence shown here is derived from an EMBL/GenBank/DDBJ whole genome shotgun (WGS) entry which is preliminary data.</text>
</comment>
<gene>
    <name evidence="2" type="ORF">CK503_09920</name>
</gene>
<dbReference type="AlphaFoldDB" id="A0A2A2GAX5"/>
<sequence>MDDQRAVTDNDVKREIADSFSNAASYYDEHAYVQKEVAERLIASLEPWRDIIPAGPIIELGAGTGFVTKGVIDLYPDRVIEVTDLSEGMIEFCSNKFADYENLTFKVADAEQVPEFDEPHYGLTISGFTAHWFDHPAQTLAKWLEITKPGGLLLASFPGNESFPKWRKFCQKLGLPFTANELPDVEEMVIKMSVGPAQVDYYEDTITREYESAKDFFGEFKKLGMDTLKQGRQLTSKEMSLLVEHWDSSTEGKISVDYHVIFLAVKRDFDS</sequence>
<dbReference type="InterPro" id="IPR013216">
    <property type="entry name" value="Methyltransf_11"/>
</dbReference>
<evidence type="ECO:0000259" key="1">
    <source>
        <dbReference type="Pfam" id="PF08241"/>
    </source>
</evidence>
<proteinExistence type="predicted"/>
<organism evidence="2 3">
    <name type="scientific">Fodinibius salipaludis</name>
    <dbReference type="NCBI Taxonomy" id="2032627"/>
    <lineage>
        <taxon>Bacteria</taxon>
        <taxon>Pseudomonadati</taxon>
        <taxon>Balneolota</taxon>
        <taxon>Balneolia</taxon>
        <taxon>Balneolales</taxon>
        <taxon>Balneolaceae</taxon>
        <taxon>Fodinibius</taxon>
    </lineage>
</organism>
<evidence type="ECO:0000313" key="3">
    <source>
        <dbReference type="Proteomes" id="UP000218831"/>
    </source>
</evidence>
<dbReference type="OrthoDB" id="9760689at2"/>
<dbReference type="GO" id="GO:0008757">
    <property type="term" value="F:S-adenosylmethionine-dependent methyltransferase activity"/>
    <property type="evidence" value="ECO:0007669"/>
    <property type="project" value="InterPro"/>
</dbReference>
<reference evidence="2 3" key="1">
    <citation type="submission" date="2017-08" db="EMBL/GenBank/DDBJ databases">
        <title>Aliifodinibius alkalisoli sp. nov., isolated from saline alkaline soil.</title>
        <authorList>
            <person name="Liu D."/>
            <person name="Zhang G."/>
        </authorList>
    </citation>
    <scope>NUCLEOTIDE SEQUENCE [LARGE SCALE GENOMIC DNA]</scope>
    <source>
        <strain evidence="2 3">WN023</strain>
    </source>
</reference>
<dbReference type="Proteomes" id="UP000218831">
    <property type="component" value="Unassembled WGS sequence"/>
</dbReference>
<name>A0A2A2GAX5_9BACT</name>
<feature type="domain" description="Methyltransferase type 11" evidence="1">
    <location>
        <begin position="59"/>
        <end position="154"/>
    </location>
</feature>
<protein>
    <recommendedName>
        <fullName evidence="1">Methyltransferase type 11 domain-containing protein</fullName>
    </recommendedName>
</protein>
<accession>A0A2A2GAX5</accession>
<dbReference type="EMBL" id="NSKE01000006">
    <property type="protein sequence ID" value="PAU93972.1"/>
    <property type="molecule type" value="Genomic_DNA"/>
</dbReference>
<dbReference type="Pfam" id="PF08241">
    <property type="entry name" value="Methyltransf_11"/>
    <property type="match status" value="1"/>
</dbReference>
<keyword evidence="3" id="KW-1185">Reference proteome</keyword>
<dbReference type="CDD" id="cd02440">
    <property type="entry name" value="AdoMet_MTases"/>
    <property type="match status" value="1"/>
</dbReference>
<dbReference type="SUPFAM" id="SSF53335">
    <property type="entry name" value="S-adenosyl-L-methionine-dependent methyltransferases"/>
    <property type="match status" value="1"/>
</dbReference>
<dbReference type="PANTHER" id="PTHR43591">
    <property type="entry name" value="METHYLTRANSFERASE"/>
    <property type="match status" value="1"/>
</dbReference>
<dbReference type="InterPro" id="IPR029063">
    <property type="entry name" value="SAM-dependent_MTases_sf"/>
</dbReference>
<dbReference type="PANTHER" id="PTHR43591:SF110">
    <property type="entry name" value="RHODANESE DOMAIN-CONTAINING PROTEIN"/>
    <property type="match status" value="1"/>
</dbReference>